<evidence type="ECO:0000313" key="7">
    <source>
        <dbReference type="EMBL" id="KAG5669472.1"/>
    </source>
</evidence>
<keyword evidence="4" id="KW-0862">Zinc</keyword>
<evidence type="ECO:0000259" key="6">
    <source>
        <dbReference type="PROSITE" id="PS50157"/>
    </source>
</evidence>
<dbReference type="EMBL" id="JADBJN010000004">
    <property type="protein sequence ID" value="KAG5669472.1"/>
    <property type="molecule type" value="Genomic_DNA"/>
</dbReference>
<reference evidence="7" key="1">
    <citation type="submission" date="2021-03" db="EMBL/GenBank/DDBJ databases">
        <title>Chromosome level genome of the anhydrobiotic midge Polypedilum vanderplanki.</title>
        <authorList>
            <person name="Yoshida Y."/>
            <person name="Kikawada T."/>
            <person name="Gusev O."/>
        </authorList>
    </citation>
    <scope>NUCLEOTIDE SEQUENCE</scope>
    <source>
        <strain evidence="7">NIAS01</strain>
        <tissue evidence="7">Whole body or cell culture</tissue>
    </source>
</reference>
<dbReference type="AlphaFoldDB" id="A0A9J6BIG2"/>
<feature type="domain" description="C2H2-type" evidence="6">
    <location>
        <begin position="19"/>
        <end position="46"/>
    </location>
</feature>
<proteinExistence type="predicted"/>
<evidence type="ECO:0000256" key="3">
    <source>
        <dbReference type="ARBA" id="ARBA00022771"/>
    </source>
</evidence>
<dbReference type="Pfam" id="PF00096">
    <property type="entry name" value="zf-C2H2"/>
    <property type="match status" value="1"/>
</dbReference>
<dbReference type="PROSITE" id="PS50157">
    <property type="entry name" value="ZINC_FINGER_C2H2_2"/>
    <property type="match status" value="4"/>
</dbReference>
<evidence type="ECO:0000256" key="4">
    <source>
        <dbReference type="ARBA" id="ARBA00022833"/>
    </source>
</evidence>
<dbReference type="PANTHER" id="PTHR24379:SF121">
    <property type="entry name" value="C2H2-TYPE DOMAIN-CONTAINING PROTEIN"/>
    <property type="match status" value="1"/>
</dbReference>
<dbReference type="PANTHER" id="PTHR24379">
    <property type="entry name" value="KRAB AND ZINC FINGER DOMAIN-CONTAINING"/>
    <property type="match status" value="1"/>
</dbReference>
<feature type="domain" description="C2H2-type" evidence="6">
    <location>
        <begin position="47"/>
        <end position="74"/>
    </location>
</feature>
<dbReference type="OrthoDB" id="6077919at2759"/>
<dbReference type="InterPro" id="IPR036236">
    <property type="entry name" value="Znf_C2H2_sf"/>
</dbReference>
<comment type="caution">
    <text evidence="7">The sequence shown here is derived from an EMBL/GenBank/DDBJ whole genome shotgun (WGS) entry which is preliminary data.</text>
</comment>
<dbReference type="GO" id="GO:0008270">
    <property type="term" value="F:zinc ion binding"/>
    <property type="evidence" value="ECO:0007669"/>
    <property type="project" value="UniProtKB-KW"/>
</dbReference>
<dbReference type="Gene3D" id="3.30.160.60">
    <property type="entry name" value="Classic Zinc Finger"/>
    <property type="match status" value="4"/>
</dbReference>
<name>A0A9J6BIG2_POLVA</name>
<sequence>MYKSEVSFKSHLKDHNRQHQCQLCGHNFSRNFFLKEHLKFHKDKFAFRCEKCQKNLSSSSILRTHMRTHDKNRIKEHKCKFCEYSTDQKAHLTIHLQIHDINREKPFKCNQCDYKTDQKEHLKSHLLIHNPNRVKFPCLYFNYEGTTRSSLNYHLKHQHNPKRVKHLKCPHCSYKTDCKSYFKVHEKRHQRN</sequence>
<evidence type="ECO:0000256" key="1">
    <source>
        <dbReference type="ARBA" id="ARBA00022723"/>
    </source>
</evidence>
<feature type="domain" description="C2H2-type" evidence="6">
    <location>
        <begin position="77"/>
        <end position="104"/>
    </location>
</feature>
<keyword evidence="1" id="KW-0479">Metal-binding</keyword>
<dbReference type="Proteomes" id="UP001107558">
    <property type="component" value="Chromosome 4"/>
</dbReference>
<keyword evidence="2" id="KW-0677">Repeat</keyword>
<evidence type="ECO:0000256" key="2">
    <source>
        <dbReference type="ARBA" id="ARBA00022737"/>
    </source>
</evidence>
<gene>
    <name evidence="7" type="ORF">PVAND_017359</name>
</gene>
<dbReference type="InterPro" id="IPR013087">
    <property type="entry name" value="Znf_C2H2_type"/>
</dbReference>
<dbReference type="SUPFAM" id="SSF57667">
    <property type="entry name" value="beta-beta-alpha zinc fingers"/>
    <property type="match status" value="2"/>
</dbReference>
<dbReference type="Pfam" id="PF13909">
    <property type="entry name" value="zf-H2C2_5"/>
    <property type="match status" value="1"/>
</dbReference>
<keyword evidence="3 5" id="KW-0863">Zinc-finger</keyword>
<feature type="domain" description="C2H2-type" evidence="6">
    <location>
        <begin position="107"/>
        <end position="134"/>
    </location>
</feature>
<organism evidence="7 8">
    <name type="scientific">Polypedilum vanderplanki</name>
    <name type="common">Sleeping chironomid midge</name>
    <dbReference type="NCBI Taxonomy" id="319348"/>
    <lineage>
        <taxon>Eukaryota</taxon>
        <taxon>Metazoa</taxon>
        <taxon>Ecdysozoa</taxon>
        <taxon>Arthropoda</taxon>
        <taxon>Hexapoda</taxon>
        <taxon>Insecta</taxon>
        <taxon>Pterygota</taxon>
        <taxon>Neoptera</taxon>
        <taxon>Endopterygota</taxon>
        <taxon>Diptera</taxon>
        <taxon>Nematocera</taxon>
        <taxon>Chironomoidea</taxon>
        <taxon>Chironomidae</taxon>
        <taxon>Chironominae</taxon>
        <taxon>Polypedilum</taxon>
        <taxon>Polypedilum</taxon>
    </lineage>
</organism>
<evidence type="ECO:0000256" key="5">
    <source>
        <dbReference type="PROSITE-ProRule" id="PRU00042"/>
    </source>
</evidence>
<dbReference type="FunFam" id="3.30.160.60:FF:000446">
    <property type="entry name" value="Zinc finger protein"/>
    <property type="match status" value="1"/>
</dbReference>
<evidence type="ECO:0000313" key="8">
    <source>
        <dbReference type="Proteomes" id="UP001107558"/>
    </source>
</evidence>
<protein>
    <recommendedName>
        <fullName evidence="6">C2H2-type domain-containing protein</fullName>
    </recommendedName>
</protein>
<dbReference type="GO" id="GO:0005634">
    <property type="term" value="C:nucleus"/>
    <property type="evidence" value="ECO:0007669"/>
    <property type="project" value="UniProtKB-ARBA"/>
</dbReference>
<dbReference type="SMART" id="SM00355">
    <property type="entry name" value="ZnF_C2H2"/>
    <property type="match status" value="6"/>
</dbReference>
<dbReference type="PROSITE" id="PS00028">
    <property type="entry name" value="ZINC_FINGER_C2H2_1"/>
    <property type="match status" value="2"/>
</dbReference>
<accession>A0A9J6BIG2</accession>
<dbReference type="FunFam" id="3.30.160.60:FF:000448">
    <property type="entry name" value="RE1-silencing transcription factor A"/>
    <property type="match status" value="1"/>
</dbReference>
<keyword evidence="8" id="KW-1185">Reference proteome</keyword>